<sequence>MILYHGSDALFDRPALSKCREGKDFGKGIYLTRDYEQAVKWATARQNNHGYVYTYEIRDTLLADTLNYKIKSLTRYDKEWLDFVVNCRYKKEENEFDLVYDRMADSTAAEISDALEAYYLGKLSVFETLAIVRSRKAEYCQYCFKTEKIIASELHERCKPKEVFKNE</sequence>
<evidence type="ECO:0000313" key="1">
    <source>
        <dbReference type="EMBL" id="ADL36178.1"/>
    </source>
</evidence>
<dbReference type="AlphaFoldDB" id="E0S446"/>
<dbReference type="Pfam" id="PF13151">
    <property type="entry name" value="DUF3990"/>
    <property type="match status" value="1"/>
</dbReference>
<dbReference type="RefSeq" id="WP_013282827.1">
    <property type="nucleotide sequence ID" value="NC_014389.1"/>
</dbReference>
<proteinExistence type="predicted"/>
<evidence type="ECO:0000313" key="2">
    <source>
        <dbReference type="Proteomes" id="UP000001299"/>
    </source>
</evidence>
<evidence type="ECO:0008006" key="3">
    <source>
        <dbReference type="Google" id="ProtNLM"/>
    </source>
</evidence>
<keyword evidence="1" id="KW-0614">Plasmid</keyword>
<gene>
    <name evidence="1" type="ordered locus">bpr_II241</name>
</gene>
<protein>
    <recommendedName>
        <fullName evidence="3">DUF3990 domain-containing protein</fullName>
    </recommendedName>
</protein>
<dbReference type="Proteomes" id="UP000001299">
    <property type="component" value="Plasmid pCY360"/>
</dbReference>
<dbReference type="SUPFAM" id="SSF56399">
    <property type="entry name" value="ADP-ribosylation"/>
    <property type="match status" value="1"/>
</dbReference>
<organism evidence="1 2">
    <name type="scientific">Butyrivibrio proteoclasticus (strain ATCC 51982 / DSM 14932 / B316)</name>
    <name type="common">Clostridium proteoclasticum</name>
    <dbReference type="NCBI Taxonomy" id="515622"/>
    <lineage>
        <taxon>Bacteria</taxon>
        <taxon>Bacillati</taxon>
        <taxon>Bacillota</taxon>
        <taxon>Clostridia</taxon>
        <taxon>Lachnospirales</taxon>
        <taxon>Lachnospiraceae</taxon>
        <taxon>Butyrivibrio</taxon>
    </lineage>
</organism>
<name>E0S446_BUTPB</name>
<keyword evidence="2" id="KW-1185">Reference proteome</keyword>
<accession>E0S446</accession>
<reference evidence="1 2" key="1">
    <citation type="journal article" date="2010" name="PLoS ONE">
        <title>The glycobiome of the rumen bacterium Butyrivibrio proteoclasticus B316(T) highlights adaptation to a polysaccharide-rich environment.</title>
        <authorList>
            <person name="Kelly W.J."/>
            <person name="Leahy S.C."/>
            <person name="Altermann E."/>
            <person name="Yeoman C.J."/>
            <person name="Dunne J.C."/>
            <person name="Kong Z."/>
            <person name="Pacheco D.M."/>
            <person name="Li D."/>
            <person name="Noel S.J."/>
            <person name="Moon C.D."/>
            <person name="Cookson A.L."/>
            <person name="Attwood G.T."/>
        </authorList>
    </citation>
    <scope>NUCLEOTIDE SEQUENCE [LARGE SCALE GENOMIC DNA]</scope>
    <source>
        <strain evidence="2">ATCC 51982 / DSM 14932 / B316</strain>
        <plasmid evidence="2">Plasmid pCY360</plasmid>
    </source>
</reference>
<dbReference type="InterPro" id="IPR025051">
    <property type="entry name" value="DUF3990"/>
</dbReference>
<geneLocation type="plasmid" evidence="1 2">
    <name>pCY360</name>
</geneLocation>
<dbReference type="KEGG" id="bpb:bpr_II241"/>
<dbReference type="HOGENOM" id="CLU_075559_1_0_9"/>
<dbReference type="EMBL" id="CP001812">
    <property type="protein sequence ID" value="ADL36178.1"/>
    <property type="molecule type" value="Genomic_DNA"/>
</dbReference>